<evidence type="ECO:0000313" key="3">
    <source>
        <dbReference type="Proteomes" id="UP000288805"/>
    </source>
</evidence>
<evidence type="ECO:0000259" key="1">
    <source>
        <dbReference type="PROSITE" id="PS50878"/>
    </source>
</evidence>
<comment type="caution">
    <text evidence="2">The sequence shown here is derived from an EMBL/GenBank/DDBJ whole genome shotgun (WGS) entry which is preliminary data.</text>
</comment>
<dbReference type="InterPro" id="IPR026960">
    <property type="entry name" value="RVT-Znf"/>
</dbReference>
<feature type="domain" description="Reverse transcriptase" evidence="1">
    <location>
        <begin position="4"/>
        <end position="284"/>
    </location>
</feature>
<dbReference type="CDD" id="cd01650">
    <property type="entry name" value="RT_nLTR_like"/>
    <property type="match status" value="2"/>
</dbReference>
<dbReference type="Pfam" id="PF00078">
    <property type="entry name" value="RVT_1"/>
    <property type="match status" value="2"/>
</dbReference>
<sequence>MFKEFFEHSSFLKSLNNTFLVLIPKKCGAEDLGDFRPISLLGGLYKLLAKVLANRLKRVVGKVVSNSQNAFVRGRQILDASLIANEVIDSWQKRREKGLICKLDIEKAYDSINWKFLLKVLQKMGFGSKWVGWMWSCLSSAKFSVMVNGVPAGFFPSTKGLRQGDPLSPYLFVMGMEVLDVLIRRAVEGGFLSGCNIRGGSESPLHISHLFFADDTIIFCEARKDHLTHLSWVLFWFEAASGLKINLAKSEIIPVGEVGGMEELAVELGCKVGSLPSQYLGLPLGVRNRAPYMWDGVEERVRRRLALWKRQYISKGGRVTLIKSTLASMPIYQMSIFRMPKMVARRLEKLQRDFLWGGGQMEGKTHLVNWEVVCTDKTKGGLGIRKLALLNKALLGKWIWRYASDKDNLWKQVIKVKYGQEDFGWRPKKTMGAVGVGVWKEIWKESEWCWNNMFFKVGKGNTIRFWTDVWCLETALSHCSLISLLWRFKGTQRLRKCGIKIRILRGHKPSGVEDSVLWSKGGRAHFRVKEAYNLLETKIQDISRGIVHSLGMGRFLGWGVMSARGAAGGVVVFWDNRVLELMGMEVGLFSVSCRFKNCEDGFLWTFTGVYGPTMKRHRELFWEELGAIRGLWSDPWCIGGDFNVVRFPSERSREGRLTGSMRRFSEVVQTGPFSDFGGLGESFQWGVSVFSPKTDIRSLPNPVRWGWDEERSNSISALKIKLKEWNSEVFGKVGVNKGLALDKVSYWDNQEQLRALNEQELEARKEAREEFKKWVLMEETSWRQKSREIWLKEGDKNTGFFHKMANSNKRRNCLKKIKINGTWLSEEHDIQRGVVRAFKDLLSDPGGWRPCCNNIELTALGMKRQPGWNEVLGFFKEFYEKGKFVRSLNTTFLVLIPKKCGAEDLSDFRPISLVGGLYKLIAKVLANRLKKVVGKVVSSSQNAFVEGRQILDAALIANEVIDSVLKRKESGVLCKLDLEKAYDRINWDFLLSVMQRMGVKARRSTLSLPFRLRMETLTSLINRAVRGGFLSGCRIGGREGVGIQVTHLLFADDTLVFCDDSQEQLAFLSGISPFHLFGAPFGASHKSVKVWDGVEERMRKKLALWKRQFISKGGRLTLIRSTLASMPTYLMSLLRMPRVVKLRLEEIQRDFLWGGGALEKRPHLVKWAVVCTHKKMGGLGIRNLSILNRALLCKWSWRYAVERDSYWKLIISTKYGLKEEGGARVGLGRAMGVRFWKDIWCGNTPLCEAFPSLFDLAGSKDAWVADYWDPMGEVGGWTPLFLRPFNDWEVEEVERLLSSIQGKRLDADGEDRMLWRGTKNEIFTVKSLYKSLDHSCAVSFPGNIIWSPYVPSKVSFFAWEASWEKVLTQDQLKRRGWILANRCCLCCVEEETINHILVHCSKTKILWDLLLSLFGVNWVLPFSVRDTLLSWHVSFKDKNHRKVWRAAPLCLFWTIWKERNRIVFDNEALSTQRLKNSFVCNLLSWANSSIVVGPLSLFNFVDWLGSC</sequence>
<proteinExistence type="predicted"/>
<dbReference type="InterPro" id="IPR043502">
    <property type="entry name" value="DNA/RNA_pol_sf"/>
</dbReference>
<organism evidence="2 3">
    <name type="scientific">Vitis vinifera</name>
    <name type="common">Grape</name>
    <dbReference type="NCBI Taxonomy" id="29760"/>
    <lineage>
        <taxon>Eukaryota</taxon>
        <taxon>Viridiplantae</taxon>
        <taxon>Streptophyta</taxon>
        <taxon>Embryophyta</taxon>
        <taxon>Tracheophyta</taxon>
        <taxon>Spermatophyta</taxon>
        <taxon>Magnoliopsida</taxon>
        <taxon>eudicotyledons</taxon>
        <taxon>Gunneridae</taxon>
        <taxon>Pentapetalae</taxon>
        <taxon>rosids</taxon>
        <taxon>Vitales</taxon>
        <taxon>Vitaceae</taxon>
        <taxon>Viteae</taxon>
        <taxon>Vitis</taxon>
    </lineage>
</organism>
<dbReference type="InterPro" id="IPR000477">
    <property type="entry name" value="RT_dom"/>
</dbReference>
<dbReference type="SUPFAM" id="SSF56219">
    <property type="entry name" value="DNase I-like"/>
    <property type="match status" value="1"/>
</dbReference>
<dbReference type="Proteomes" id="UP000288805">
    <property type="component" value="Unassembled WGS sequence"/>
</dbReference>
<evidence type="ECO:0000313" key="2">
    <source>
        <dbReference type="EMBL" id="RVW37283.1"/>
    </source>
</evidence>
<dbReference type="Pfam" id="PF13966">
    <property type="entry name" value="zf-RVT"/>
    <property type="match status" value="1"/>
</dbReference>
<dbReference type="InterPro" id="IPR036691">
    <property type="entry name" value="Endo/exonu/phosph_ase_sf"/>
</dbReference>
<dbReference type="EMBL" id="QGNW01001541">
    <property type="protein sequence ID" value="RVW37283.1"/>
    <property type="molecule type" value="Genomic_DNA"/>
</dbReference>
<dbReference type="SUPFAM" id="SSF56672">
    <property type="entry name" value="DNA/RNA polymerases"/>
    <property type="match status" value="2"/>
</dbReference>
<accession>A0A438DPB0</accession>
<dbReference type="PROSITE" id="PS50878">
    <property type="entry name" value="RT_POL"/>
    <property type="match status" value="1"/>
</dbReference>
<dbReference type="Gene3D" id="3.60.10.10">
    <property type="entry name" value="Endonuclease/exonuclease/phosphatase"/>
    <property type="match status" value="1"/>
</dbReference>
<dbReference type="PANTHER" id="PTHR33116:SF78">
    <property type="entry name" value="OS12G0587133 PROTEIN"/>
    <property type="match status" value="1"/>
</dbReference>
<reference evidence="2 3" key="1">
    <citation type="journal article" date="2018" name="PLoS Genet.">
        <title>Population sequencing reveals clonal diversity and ancestral inbreeding in the grapevine cultivar Chardonnay.</title>
        <authorList>
            <person name="Roach M.J."/>
            <person name="Johnson D.L."/>
            <person name="Bohlmann J."/>
            <person name="van Vuuren H.J."/>
            <person name="Jones S.J."/>
            <person name="Pretorius I.S."/>
            <person name="Schmidt S.A."/>
            <person name="Borneman A.R."/>
        </authorList>
    </citation>
    <scope>NUCLEOTIDE SEQUENCE [LARGE SCALE GENOMIC DNA]</scope>
    <source>
        <strain evidence="3">cv. Chardonnay</strain>
        <tissue evidence="2">Leaf</tissue>
    </source>
</reference>
<dbReference type="PANTHER" id="PTHR33116">
    <property type="entry name" value="REVERSE TRANSCRIPTASE ZINC-BINDING DOMAIN-CONTAINING PROTEIN-RELATED-RELATED"/>
    <property type="match status" value="1"/>
</dbReference>
<protein>
    <submittedName>
        <fullName evidence="2">Putative ribonuclease H protein</fullName>
    </submittedName>
</protein>
<gene>
    <name evidence="2" type="primary">VvCHDh000004_180</name>
    <name evidence="2" type="ORF">CK203_088143</name>
</gene>
<name>A0A438DPB0_VITVI</name>